<evidence type="ECO:0000256" key="1">
    <source>
        <dbReference type="ARBA" id="ARBA00008361"/>
    </source>
</evidence>
<dbReference type="InterPro" id="IPR029063">
    <property type="entry name" value="SAM-dependent_MTases_sf"/>
</dbReference>
<feature type="domain" description="Methyltransferase type 11" evidence="4">
    <location>
        <begin position="42"/>
        <end position="132"/>
    </location>
</feature>
<dbReference type="GO" id="GO:0032259">
    <property type="term" value="P:methylation"/>
    <property type="evidence" value="ECO:0007669"/>
    <property type="project" value="UniProtKB-KW"/>
</dbReference>
<dbReference type="EMBL" id="PDOE01000032">
    <property type="protein sequence ID" value="RKL64849.1"/>
    <property type="molecule type" value="Genomic_DNA"/>
</dbReference>
<dbReference type="InterPro" id="IPR013216">
    <property type="entry name" value="Methyltransf_11"/>
</dbReference>
<protein>
    <submittedName>
        <fullName evidence="5">SAM-dependent methyltransferase</fullName>
    </submittedName>
</protein>
<name>A0A3A9JX62_9BACI</name>
<dbReference type="InterPro" id="IPR051052">
    <property type="entry name" value="Diverse_substrate_MTase"/>
</dbReference>
<dbReference type="AlphaFoldDB" id="A0A3A9JX62"/>
<dbReference type="PANTHER" id="PTHR44942">
    <property type="entry name" value="METHYLTRANSF_11 DOMAIN-CONTAINING PROTEIN"/>
    <property type="match status" value="1"/>
</dbReference>
<sequence length="265" mass="30162">MSREESKYDLIGKTYNQTRRPDKRIVKTLMAKLNLDAPATIVDVGAGTGNYSFELAESGFNVLAVEPSKVMREQTNAHSNIKWVNGVAESIPLDDAIADAVICILATHHFQDLEKSFYEMKRILKENGKLIILLADPRLCGSDCWLVDYFSPVFEKAYKVYKPLNEVSDSLSKVFNNQVQIVPFIIPHDIEDKFFVSAWRNPELYLQSSFRAGVSPLANVPTELLNPILEKLEFDLESGQWAKKYGHYLEHDFYEGGYRFLVTAK</sequence>
<dbReference type="SUPFAM" id="SSF53335">
    <property type="entry name" value="S-adenosyl-L-methionine-dependent methyltransferases"/>
    <property type="match status" value="1"/>
</dbReference>
<evidence type="ECO:0000256" key="2">
    <source>
        <dbReference type="ARBA" id="ARBA00022603"/>
    </source>
</evidence>
<dbReference type="Gene3D" id="3.40.50.150">
    <property type="entry name" value="Vaccinia Virus protein VP39"/>
    <property type="match status" value="1"/>
</dbReference>
<dbReference type="OrthoDB" id="9791837at2"/>
<gene>
    <name evidence="5" type="ORF">CR203_23965</name>
</gene>
<keyword evidence="2 5" id="KW-0489">Methyltransferase</keyword>
<dbReference type="CDD" id="cd02440">
    <property type="entry name" value="AdoMet_MTases"/>
    <property type="match status" value="1"/>
</dbReference>
<evidence type="ECO:0000256" key="3">
    <source>
        <dbReference type="ARBA" id="ARBA00022679"/>
    </source>
</evidence>
<proteinExistence type="inferred from homology"/>
<keyword evidence="3 5" id="KW-0808">Transferase</keyword>
<comment type="similarity">
    <text evidence="1">Belongs to the methyltransferase superfamily.</text>
</comment>
<dbReference type="Proteomes" id="UP000281498">
    <property type="component" value="Unassembled WGS sequence"/>
</dbReference>
<dbReference type="PANTHER" id="PTHR44942:SF4">
    <property type="entry name" value="METHYLTRANSFERASE TYPE 11 DOMAIN-CONTAINING PROTEIN"/>
    <property type="match status" value="1"/>
</dbReference>
<dbReference type="Pfam" id="PF08241">
    <property type="entry name" value="Methyltransf_11"/>
    <property type="match status" value="1"/>
</dbReference>
<organism evidence="5 6">
    <name type="scientific">Salipaludibacillus neizhouensis</name>
    <dbReference type="NCBI Taxonomy" id="885475"/>
    <lineage>
        <taxon>Bacteria</taxon>
        <taxon>Bacillati</taxon>
        <taxon>Bacillota</taxon>
        <taxon>Bacilli</taxon>
        <taxon>Bacillales</taxon>
        <taxon>Bacillaceae</taxon>
    </lineage>
</organism>
<evidence type="ECO:0000259" key="4">
    <source>
        <dbReference type="Pfam" id="PF08241"/>
    </source>
</evidence>
<dbReference type="GO" id="GO:0008757">
    <property type="term" value="F:S-adenosylmethionine-dependent methyltransferase activity"/>
    <property type="evidence" value="ECO:0007669"/>
    <property type="project" value="InterPro"/>
</dbReference>
<keyword evidence="6" id="KW-1185">Reference proteome</keyword>
<evidence type="ECO:0000313" key="5">
    <source>
        <dbReference type="EMBL" id="RKL64849.1"/>
    </source>
</evidence>
<accession>A0A3A9JX62</accession>
<comment type="caution">
    <text evidence="5">The sequence shown here is derived from an EMBL/GenBank/DDBJ whole genome shotgun (WGS) entry which is preliminary data.</text>
</comment>
<evidence type="ECO:0000313" key="6">
    <source>
        <dbReference type="Proteomes" id="UP000281498"/>
    </source>
</evidence>
<reference evidence="5 6" key="1">
    <citation type="submission" date="2017-10" db="EMBL/GenBank/DDBJ databases">
        <title>Bacillus sp. nov., a halophilic bacterium isolated from a Keqin Lake.</title>
        <authorList>
            <person name="Wang H."/>
        </authorList>
    </citation>
    <scope>NUCLEOTIDE SEQUENCE [LARGE SCALE GENOMIC DNA]</scope>
    <source>
        <strain evidence="5 6">KCTC 13187</strain>
    </source>
</reference>
<dbReference type="RefSeq" id="WP_110937847.1">
    <property type="nucleotide sequence ID" value="NZ_KZ614147.1"/>
</dbReference>